<evidence type="ECO:0000313" key="2">
    <source>
        <dbReference type="Proteomes" id="UP000549971"/>
    </source>
</evidence>
<protein>
    <submittedName>
        <fullName evidence="1">Uncharacterized protein</fullName>
    </submittedName>
</protein>
<dbReference type="Proteomes" id="UP000549971">
    <property type="component" value="Unassembled WGS sequence"/>
</dbReference>
<sequence>MTATLRFCVPNSFMPNSLWSKGFSVVHHLDHPRRNRR</sequence>
<dbReference type="AlphaFoldDB" id="A0A7W9J4E7"/>
<gene>
    <name evidence="1" type="ORF">HDA39_002166</name>
</gene>
<organism evidence="1 2">
    <name type="scientific">Kribbella italica</name>
    <dbReference type="NCBI Taxonomy" id="1540520"/>
    <lineage>
        <taxon>Bacteria</taxon>
        <taxon>Bacillati</taxon>
        <taxon>Actinomycetota</taxon>
        <taxon>Actinomycetes</taxon>
        <taxon>Propionibacteriales</taxon>
        <taxon>Kribbellaceae</taxon>
        <taxon>Kribbella</taxon>
    </lineage>
</organism>
<proteinExistence type="predicted"/>
<evidence type="ECO:0000313" key="1">
    <source>
        <dbReference type="EMBL" id="MBB5835432.1"/>
    </source>
</evidence>
<name>A0A7W9J4E7_9ACTN</name>
<keyword evidence="2" id="KW-1185">Reference proteome</keyword>
<dbReference type="EMBL" id="JACHMY010000001">
    <property type="protein sequence ID" value="MBB5835432.1"/>
    <property type="molecule type" value="Genomic_DNA"/>
</dbReference>
<reference evidence="1 2" key="1">
    <citation type="submission" date="2020-08" db="EMBL/GenBank/DDBJ databases">
        <title>Sequencing the genomes of 1000 actinobacteria strains.</title>
        <authorList>
            <person name="Klenk H.-P."/>
        </authorList>
    </citation>
    <scope>NUCLEOTIDE SEQUENCE [LARGE SCALE GENOMIC DNA]</scope>
    <source>
        <strain evidence="1 2">DSM 28967</strain>
    </source>
</reference>
<accession>A0A7W9J4E7</accession>
<comment type="caution">
    <text evidence="1">The sequence shown here is derived from an EMBL/GenBank/DDBJ whole genome shotgun (WGS) entry which is preliminary data.</text>
</comment>